<evidence type="ECO:0000256" key="7">
    <source>
        <dbReference type="ARBA" id="ARBA00023242"/>
    </source>
</evidence>
<evidence type="ECO:0000256" key="2">
    <source>
        <dbReference type="ARBA" id="ARBA00009794"/>
    </source>
</evidence>
<dbReference type="Proteomes" id="UP001307889">
    <property type="component" value="Chromosome 5"/>
</dbReference>
<dbReference type="Pfam" id="PF21193">
    <property type="entry name" value="NMD_SH3"/>
    <property type="match status" value="1"/>
</dbReference>
<evidence type="ECO:0000259" key="11">
    <source>
        <dbReference type="Pfam" id="PF21193"/>
    </source>
</evidence>
<feature type="domain" description="Nmd3 N-terminal" evidence="9">
    <location>
        <begin position="19"/>
        <end position="247"/>
    </location>
</feature>
<dbReference type="PANTHER" id="PTHR12746">
    <property type="entry name" value="NONSENSE-MEDIATED MRNA DECAY PROTEIN 3"/>
    <property type="match status" value="1"/>
</dbReference>
<protein>
    <recommendedName>
        <fullName evidence="3 8">60S ribosomal export protein NMD3</fullName>
    </recommendedName>
</protein>
<comment type="similarity">
    <text evidence="2 8">Belongs to the NMD3 family.</text>
</comment>
<evidence type="ECO:0000256" key="4">
    <source>
        <dbReference type="ARBA" id="ARBA00022448"/>
    </source>
</evidence>
<evidence type="ECO:0000313" key="12">
    <source>
        <dbReference type="EMBL" id="BES95000.1"/>
    </source>
</evidence>
<feature type="domain" description="60S ribosomal export protein NMD3 OB-fold" evidence="10">
    <location>
        <begin position="314"/>
        <end position="410"/>
    </location>
</feature>
<keyword evidence="13" id="KW-1185">Reference proteome</keyword>
<keyword evidence="4 8" id="KW-0813">Transport</keyword>
<dbReference type="Pfam" id="PF04981">
    <property type="entry name" value="NMD3"/>
    <property type="match status" value="1"/>
</dbReference>
<evidence type="ECO:0000256" key="3">
    <source>
        <dbReference type="ARBA" id="ARBA00017035"/>
    </source>
</evidence>
<dbReference type="InterPro" id="IPR039768">
    <property type="entry name" value="Nmd3"/>
</dbReference>
<sequence>MEYISPAESGPPTVTKILCCQCGTPIEPNPANMCVPCLRSEIDITEAIPKQATIYFCRGCERYLQPPAEWVQASLESRELLSLCLKKLRGLNRVKLVDAGFIWTEPHSRRLKVKVTVQGEVVGGAVLEQVFVVEYVVAHQMCDDCHRVEAQNFWRAVVQVRQKAVNKKTFYYLEQLILKHKAHDNTLGIKPIHEGLDFFYATETHARKMIDFLNTVLPIRYQLSKRLLSHDVHSNIYNYKFTMSVEIVPISKDSLVCLSKKMAGQMGAIGQLCVVQRVTNSIHLIDPTTAQIAEVTGTHYWRDPFTAVCDPKQLVEYIVMDIDLIEGKDRNVFPGQGQLSHKHAMADVWVVRASDIGSDDAMLHTRTHIGHLLKVGDSALGYNVQDCNVNNSHFEKLNRDKMPDVVLVKKHYGDRAKKRAWKLKHLPRDDTSIGSANKDYAAFLNDLEEDPVYRQNVNIYRDPTKQIPVDADDVDDPFAPRVTLDEMLDEMHIVDDEEMAEGQ</sequence>
<keyword evidence="7 8" id="KW-0539">Nucleus</keyword>
<evidence type="ECO:0000256" key="8">
    <source>
        <dbReference type="RuleBase" id="RU364108"/>
    </source>
</evidence>
<evidence type="ECO:0000256" key="6">
    <source>
        <dbReference type="ARBA" id="ARBA00022927"/>
    </source>
</evidence>
<feature type="domain" description="60S ribosomal export protein NMD3 SH3" evidence="11">
    <location>
        <begin position="250"/>
        <end position="296"/>
    </location>
</feature>
<accession>A0ABN7AS17</accession>
<name>A0ABN7AS17_9HEMI</name>
<gene>
    <name evidence="12" type="ORF">NTJ_07810</name>
</gene>
<reference evidence="12 13" key="1">
    <citation type="submission" date="2023-09" db="EMBL/GenBank/DDBJ databases">
        <title>Nesidiocoris tenuis whole genome shotgun sequence.</title>
        <authorList>
            <person name="Shibata T."/>
            <person name="Shimoda M."/>
            <person name="Kobayashi T."/>
            <person name="Uehara T."/>
        </authorList>
    </citation>
    <scope>NUCLEOTIDE SEQUENCE [LARGE SCALE GENOMIC DNA]</scope>
    <source>
        <strain evidence="12 13">Japan</strain>
    </source>
</reference>
<proteinExistence type="inferred from homology"/>
<evidence type="ECO:0000256" key="5">
    <source>
        <dbReference type="ARBA" id="ARBA00022490"/>
    </source>
</evidence>
<dbReference type="InterPro" id="IPR007064">
    <property type="entry name" value="Nmd3_N"/>
</dbReference>
<organism evidence="12 13">
    <name type="scientific">Nesidiocoris tenuis</name>
    <dbReference type="NCBI Taxonomy" id="355587"/>
    <lineage>
        <taxon>Eukaryota</taxon>
        <taxon>Metazoa</taxon>
        <taxon>Ecdysozoa</taxon>
        <taxon>Arthropoda</taxon>
        <taxon>Hexapoda</taxon>
        <taxon>Insecta</taxon>
        <taxon>Pterygota</taxon>
        <taxon>Neoptera</taxon>
        <taxon>Paraneoptera</taxon>
        <taxon>Hemiptera</taxon>
        <taxon>Heteroptera</taxon>
        <taxon>Panheteroptera</taxon>
        <taxon>Cimicomorpha</taxon>
        <taxon>Miridae</taxon>
        <taxon>Dicyphina</taxon>
        <taxon>Nesidiocoris</taxon>
    </lineage>
</organism>
<comment type="function">
    <text evidence="1 8">Acts as an adapter for the XPO1/CRM1-mediated export of the 60S ribosomal subunit.</text>
</comment>
<evidence type="ECO:0000259" key="9">
    <source>
        <dbReference type="Pfam" id="PF04981"/>
    </source>
</evidence>
<dbReference type="Pfam" id="PF21192">
    <property type="entry name" value="OB_NMD3"/>
    <property type="match status" value="1"/>
</dbReference>
<dbReference type="InterPro" id="IPR048899">
    <property type="entry name" value="NMD_SH3"/>
</dbReference>
<evidence type="ECO:0000313" key="13">
    <source>
        <dbReference type="Proteomes" id="UP001307889"/>
    </source>
</evidence>
<comment type="subcellular location">
    <subcellularLocation>
        <location evidence="8">Cytoplasm</location>
    </subcellularLocation>
    <subcellularLocation>
        <location evidence="8">Nucleus</location>
    </subcellularLocation>
</comment>
<keyword evidence="6 8" id="KW-0653">Protein transport</keyword>
<keyword evidence="5 8" id="KW-0963">Cytoplasm</keyword>
<dbReference type="InterPro" id="IPR048898">
    <property type="entry name" value="OB_NMD3"/>
</dbReference>
<dbReference type="EMBL" id="AP028913">
    <property type="protein sequence ID" value="BES95000.1"/>
    <property type="molecule type" value="Genomic_DNA"/>
</dbReference>
<dbReference type="PANTHER" id="PTHR12746:SF2">
    <property type="entry name" value="60S RIBOSOMAL EXPORT PROTEIN NMD3"/>
    <property type="match status" value="1"/>
</dbReference>
<evidence type="ECO:0000259" key="10">
    <source>
        <dbReference type="Pfam" id="PF21192"/>
    </source>
</evidence>
<evidence type="ECO:0000256" key="1">
    <source>
        <dbReference type="ARBA" id="ARBA00002269"/>
    </source>
</evidence>